<dbReference type="GO" id="GO:0005737">
    <property type="term" value="C:cytoplasm"/>
    <property type="evidence" value="ECO:0007669"/>
    <property type="project" value="TreeGrafter"/>
</dbReference>
<dbReference type="SUPFAM" id="SSF52833">
    <property type="entry name" value="Thioredoxin-like"/>
    <property type="match status" value="1"/>
</dbReference>
<keyword evidence="3" id="KW-0813">Transport</keyword>
<evidence type="ECO:0000259" key="10">
    <source>
        <dbReference type="PROSITE" id="PS51352"/>
    </source>
</evidence>
<dbReference type="InterPro" id="IPR036249">
    <property type="entry name" value="Thioredoxin-like_sf"/>
</dbReference>
<proteinExistence type="inferred from homology"/>
<dbReference type="Pfam" id="PF00085">
    <property type="entry name" value="Thioredoxin"/>
    <property type="match status" value="1"/>
</dbReference>
<dbReference type="GO" id="GO:0015035">
    <property type="term" value="F:protein-disulfide reductase activity"/>
    <property type="evidence" value="ECO:0007669"/>
    <property type="project" value="InterPro"/>
</dbReference>
<dbReference type="PANTHER" id="PTHR45663:SF11">
    <property type="entry name" value="GEO12009P1"/>
    <property type="match status" value="1"/>
</dbReference>
<evidence type="ECO:0000313" key="11">
    <source>
        <dbReference type="EMBL" id="SEI39710.1"/>
    </source>
</evidence>
<dbReference type="STRING" id="322505.SAMN04487836_1109"/>
<evidence type="ECO:0000256" key="4">
    <source>
        <dbReference type="ARBA" id="ARBA00022982"/>
    </source>
</evidence>
<evidence type="ECO:0000256" key="2">
    <source>
        <dbReference type="ARBA" id="ARBA00020570"/>
    </source>
</evidence>
<dbReference type="EMBL" id="FNYK01000002">
    <property type="protein sequence ID" value="SEI39710.1"/>
    <property type="molecule type" value="Genomic_DNA"/>
</dbReference>
<protein>
    <recommendedName>
        <fullName evidence="2 7">Thioredoxin</fullName>
    </recommendedName>
</protein>
<name>A0A1H6QJS7_9FIRM</name>
<evidence type="ECO:0000313" key="12">
    <source>
        <dbReference type="Proteomes" id="UP000183028"/>
    </source>
</evidence>
<feature type="domain" description="Thioredoxin" evidence="10">
    <location>
        <begin position="1"/>
        <end position="100"/>
    </location>
</feature>
<dbReference type="PANTHER" id="PTHR45663">
    <property type="entry name" value="GEO12009P1"/>
    <property type="match status" value="1"/>
</dbReference>
<dbReference type="PRINTS" id="PR00421">
    <property type="entry name" value="THIOREDOXIN"/>
</dbReference>
<evidence type="ECO:0000256" key="7">
    <source>
        <dbReference type="PIRNR" id="PIRNR000077"/>
    </source>
</evidence>
<dbReference type="AlphaFoldDB" id="A0A1H6QJS7"/>
<evidence type="ECO:0000256" key="5">
    <source>
        <dbReference type="ARBA" id="ARBA00023157"/>
    </source>
</evidence>
<feature type="active site" description="Nucleophile" evidence="8">
    <location>
        <position position="25"/>
    </location>
</feature>
<evidence type="ECO:0000256" key="1">
    <source>
        <dbReference type="ARBA" id="ARBA00008987"/>
    </source>
</evidence>
<feature type="active site" description="Nucleophile" evidence="8">
    <location>
        <position position="28"/>
    </location>
</feature>
<dbReference type="Gene3D" id="3.40.30.10">
    <property type="entry name" value="Glutaredoxin"/>
    <property type="match status" value="1"/>
</dbReference>
<feature type="disulfide bond" description="Redox-active" evidence="9">
    <location>
        <begin position="25"/>
        <end position="28"/>
    </location>
</feature>
<evidence type="ECO:0000256" key="3">
    <source>
        <dbReference type="ARBA" id="ARBA00022448"/>
    </source>
</evidence>
<evidence type="ECO:0000256" key="8">
    <source>
        <dbReference type="PIRSR" id="PIRSR000077-1"/>
    </source>
</evidence>
<feature type="site" description="Deprotonates C-terminal active site Cys" evidence="8">
    <location>
        <position position="27"/>
    </location>
</feature>
<dbReference type="InterPro" id="IPR017937">
    <property type="entry name" value="Thioredoxin_CS"/>
</dbReference>
<accession>A0A1H6QJS7</accession>
<dbReference type="PROSITE" id="PS00194">
    <property type="entry name" value="THIOREDOXIN_1"/>
    <property type="match status" value="1"/>
</dbReference>
<dbReference type="PROSITE" id="PS51352">
    <property type="entry name" value="THIOREDOXIN_2"/>
    <property type="match status" value="1"/>
</dbReference>
<evidence type="ECO:0000256" key="9">
    <source>
        <dbReference type="PIRSR" id="PIRSR000077-4"/>
    </source>
</evidence>
<dbReference type="Proteomes" id="UP000183028">
    <property type="component" value="Unassembled WGS sequence"/>
</dbReference>
<feature type="site" description="Contributes to redox potential value" evidence="8">
    <location>
        <position position="26"/>
    </location>
</feature>
<dbReference type="eggNOG" id="COG3118">
    <property type="taxonomic scope" value="Bacteria"/>
</dbReference>
<gene>
    <name evidence="11" type="ORF">SAMN04487834_100268</name>
</gene>
<organism evidence="11 12">
    <name type="scientific">Sharpea azabuensis</name>
    <dbReference type="NCBI Taxonomy" id="322505"/>
    <lineage>
        <taxon>Bacteria</taxon>
        <taxon>Bacillati</taxon>
        <taxon>Bacillota</taxon>
        <taxon>Erysipelotrichia</taxon>
        <taxon>Erysipelotrichales</taxon>
        <taxon>Coprobacillaceae</taxon>
        <taxon>Sharpea</taxon>
    </lineage>
</organism>
<dbReference type="OrthoDB" id="9790390at2"/>
<dbReference type="InterPro" id="IPR005746">
    <property type="entry name" value="Thioredoxin"/>
</dbReference>
<reference evidence="12" key="1">
    <citation type="submission" date="2016-10" db="EMBL/GenBank/DDBJ databases">
        <authorList>
            <person name="Varghese N."/>
        </authorList>
    </citation>
    <scope>NUCLEOTIDE SEQUENCE [LARGE SCALE GENOMIC DNA]</scope>
    <source>
        <strain evidence="12">DSM 20406</strain>
    </source>
</reference>
<evidence type="ECO:0000256" key="6">
    <source>
        <dbReference type="ARBA" id="ARBA00023284"/>
    </source>
</evidence>
<keyword evidence="5 9" id="KW-1015">Disulfide bond</keyword>
<sequence length="102" mass="11675">MNKEEFKKSLADQGYVLVDFYASWCGPCKTMDNVLDEVISQFDDLSLIKIDVDKERRLAMAYGVMSLPAIILFHHGNALYQFIGLTSREEIVKKIEELKNGK</sequence>
<keyword evidence="12" id="KW-1185">Reference proteome</keyword>
<keyword evidence="6 9" id="KW-0676">Redox-active center</keyword>
<keyword evidence="4" id="KW-0249">Electron transport</keyword>
<dbReference type="InterPro" id="IPR013766">
    <property type="entry name" value="Thioredoxin_domain"/>
</dbReference>
<comment type="similarity">
    <text evidence="1 7">Belongs to the thioredoxin family.</text>
</comment>
<dbReference type="RefSeq" id="WP_074731131.1">
    <property type="nucleotide sequence ID" value="NZ_FNYK01000002.1"/>
</dbReference>
<dbReference type="PIRSF" id="PIRSF000077">
    <property type="entry name" value="Thioredoxin"/>
    <property type="match status" value="1"/>
</dbReference>
<dbReference type="CDD" id="cd02947">
    <property type="entry name" value="TRX_family"/>
    <property type="match status" value="1"/>
</dbReference>
<feature type="site" description="Deprotonates C-terminal active site Cys" evidence="8">
    <location>
        <position position="19"/>
    </location>
</feature>